<dbReference type="PANTHER" id="PTHR34310">
    <property type="entry name" value="DUF427 DOMAIN PROTEIN (AFU_ORTHOLOGUE AFUA_3G02220)"/>
    <property type="match status" value="1"/>
</dbReference>
<dbReference type="PANTHER" id="PTHR34310:SF9">
    <property type="entry name" value="BLR5716 PROTEIN"/>
    <property type="match status" value="1"/>
</dbReference>
<name>A0ABQ0IL89_9ACTN</name>
<keyword evidence="3" id="KW-1185">Reference proteome</keyword>
<gene>
    <name evidence="2" type="ORF">GP2_018_00610</name>
</gene>
<protein>
    <recommendedName>
        <fullName evidence="1">DUF427 domain-containing protein</fullName>
    </recommendedName>
</protein>
<dbReference type="EMBL" id="BAOQ01000018">
    <property type="protein sequence ID" value="GAC84138.1"/>
    <property type="molecule type" value="Genomic_DNA"/>
</dbReference>
<dbReference type="Gene3D" id="2.170.150.40">
    <property type="entry name" value="Domain of unknown function (DUF427)"/>
    <property type="match status" value="2"/>
</dbReference>
<evidence type="ECO:0000259" key="1">
    <source>
        <dbReference type="Pfam" id="PF04248"/>
    </source>
</evidence>
<dbReference type="InterPro" id="IPR007361">
    <property type="entry name" value="DUF427"/>
</dbReference>
<comment type="caution">
    <text evidence="2">The sequence shown here is derived from an EMBL/GenBank/DDBJ whole genome shotgun (WGS) entry which is preliminary data.</text>
</comment>
<dbReference type="Proteomes" id="UP000035021">
    <property type="component" value="Unassembled WGS sequence"/>
</dbReference>
<evidence type="ECO:0000313" key="3">
    <source>
        <dbReference type="Proteomes" id="UP000035021"/>
    </source>
</evidence>
<feature type="domain" description="DUF427" evidence="1">
    <location>
        <begin position="158"/>
        <end position="217"/>
    </location>
</feature>
<sequence length="225" mass="25038">MALSLEQASLAQLSQLRWTPMYRRVRAFVDGRVIVDSTNAIQVWEPHRVVGSYAVPAADVAVPLDHPTPVSPVDDHPPILTPEHPFSMHTAAGSSCDVSAGPRVLAGAAFRPDDPDLAGYVLLDWNAFDEWREEEQIVMGHPHDPFKRIDCLPTSRHVAVRIGDTVLAESDRPTLLLETHLPPRHYIPRADVRMDVLQRSDTVTVCAYKGQATYWSTWPGPTPTR</sequence>
<dbReference type="Pfam" id="PF04248">
    <property type="entry name" value="NTP_transf_9"/>
    <property type="match status" value="1"/>
</dbReference>
<proteinExistence type="predicted"/>
<reference evidence="2 3" key="1">
    <citation type="submission" date="2013-02" db="EMBL/GenBank/DDBJ databases">
        <title>Whole genome shotgun sequence of Gordonia paraffinivorans NBRC 108238.</title>
        <authorList>
            <person name="Isaki-Nakamura S."/>
            <person name="Hosoyama A."/>
            <person name="Tsuchikane K."/>
            <person name="Ando Y."/>
            <person name="Baba S."/>
            <person name="Ohji S."/>
            <person name="Hamada M."/>
            <person name="Tamura T."/>
            <person name="Yamazoe A."/>
            <person name="Yamazaki S."/>
            <person name="Fujita N."/>
        </authorList>
    </citation>
    <scope>NUCLEOTIDE SEQUENCE [LARGE SCALE GENOMIC DNA]</scope>
    <source>
        <strain evidence="2 3">NBRC 108238</strain>
    </source>
</reference>
<organism evidence="2 3">
    <name type="scientific">Gordonia paraffinivorans NBRC 108238</name>
    <dbReference type="NCBI Taxonomy" id="1223543"/>
    <lineage>
        <taxon>Bacteria</taxon>
        <taxon>Bacillati</taxon>
        <taxon>Actinomycetota</taxon>
        <taxon>Actinomycetes</taxon>
        <taxon>Mycobacteriales</taxon>
        <taxon>Gordoniaceae</taxon>
        <taxon>Gordonia</taxon>
    </lineage>
</organism>
<evidence type="ECO:0000313" key="2">
    <source>
        <dbReference type="EMBL" id="GAC84138.1"/>
    </source>
</evidence>
<accession>A0ABQ0IL89</accession>
<dbReference type="InterPro" id="IPR038694">
    <property type="entry name" value="DUF427_sf"/>
</dbReference>